<proteinExistence type="predicted"/>
<gene>
    <name evidence="1" type="ORF">CBO05C_2709</name>
</gene>
<evidence type="ECO:0000313" key="1">
    <source>
        <dbReference type="EMBL" id="GAE03019.1"/>
    </source>
</evidence>
<sequence length="52" mass="6335">MGVVFLYIVHKIIDFKDKTTYYFEITYDIINLTRIIKKKFKKIFGKRDRSGE</sequence>
<accession>A0A0S6U5G3</accession>
<dbReference type="HOGENOM" id="CLU_3078331_0_0_9"/>
<protein>
    <submittedName>
        <fullName evidence="1">Uncharacterized protein</fullName>
    </submittedName>
</protein>
<dbReference type="Proteomes" id="UP000054164">
    <property type="component" value="Unassembled WGS sequence"/>
</dbReference>
<name>A0A0S6U5G3_CLOBO</name>
<dbReference type="AlphaFoldDB" id="A0A0S6U5G3"/>
<dbReference type="EMBL" id="DF384213">
    <property type="protein sequence ID" value="GAE03019.1"/>
    <property type="molecule type" value="Genomic_DNA"/>
</dbReference>
<organism evidence="1">
    <name type="scientific">Clostridium botulinum B str. Osaka05</name>
    <dbReference type="NCBI Taxonomy" id="1407017"/>
    <lineage>
        <taxon>Bacteria</taxon>
        <taxon>Bacillati</taxon>
        <taxon>Bacillota</taxon>
        <taxon>Clostridia</taxon>
        <taxon>Eubacteriales</taxon>
        <taxon>Clostridiaceae</taxon>
        <taxon>Clostridium</taxon>
    </lineage>
</organism>
<reference evidence="1" key="1">
    <citation type="submission" date="2013-10" db="EMBL/GenBank/DDBJ databases">
        <title>Draft genome sequence of Clostridium botulinum type B strain Osaka05.</title>
        <authorList>
            <person name="Sakaguchi Y."/>
            <person name="Hosomi K."/>
            <person name="Uchiyama J."/>
            <person name="Ogura Y."/>
            <person name="Sakaguchi M."/>
            <person name="Kohda T."/>
            <person name="Mukamoto M."/>
            <person name="Misawa N."/>
            <person name="Matsuzaki S."/>
            <person name="Hayashi T."/>
            <person name="Kozaki S."/>
        </authorList>
    </citation>
    <scope>NUCLEOTIDE SEQUENCE</scope>
    <source>
        <strain evidence="1">Osaka05</strain>
    </source>
</reference>